<sequence>MKRISILCSALLLPACSGQGGGNAAADSPGRPDQWVQTVTVQPDTKVEYVGKTSPVLSSTTVQEVADIRKVAIGDTVNGVRVGAIKCTFFAHDAGSGSEQFMWRGRWGCMAGRNQAEIDNAVREDGTKAFDYIHLAPITI</sequence>
<gene>
    <name evidence="2" type="ORF">SPHINGO391_520207</name>
</gene>
<dbReference type="AlphaFoldDB" id="A0A5E8AJQ0"/>
<organism evidence="2 3">
    <name type="scientific">Sphingomonas aurantiaca</name>
    <dbReference type="NCBI Taxonomy" id="185949"/>
    <lineage>
        <taxon>Bacteria</taxon>
        <taxon>Pseudomonadati</taxon>
        <taxon>Pseudomonadota</taxon>
        <taxon>Alphaproteobacteria</taxon>
        <taxon>Sphingomonadales</taxon>
        <taxon>Sphingomonadaceae</taxon>
        <taxon>Sphingomonas</taxon>
    </lineage>
</organism>
<protein>
    <recommendedName>
        <fullName evidence="4">Lipoprotein</fullName>
    </recommendedName>
</protein>
<name>A0A5E8AJQ0_9SPHN</name>
<feature type="chain" id="PRO_5023027120" description="Lipoprotein" evidence="1">
    <location>
        <begin position="21"/>
        <end position="140"/>
    </location>
</feature>
<keyword evidence="1" id="KW-0732">Signal</keyword>
<dbReference type="Proteomes" id="UP000326857">
    <property type="component" value="Unassembled WGS sequence"/>
</dbReference>
<evidence type="ECO:0000313" key="3">
    <source>
        <dbReference type="Proteomes" id="UP000326857"/>
    </source>
</evidence>
<accession>A0A5E8AJQ0</accession>
<evidence type="ECO:0000256" key="1">
    <source>
        <dbReference type="SAM" id="SignalP"/>
    </source>
</evidence>
<reference evidence="2 3" key="1">
    <citation type="submission" date="2019-09" db="EMBL/GenBank/DDBJ databases">
        <authorList>
            <person name="Dittami M. S."/>
        </authorList>
    </citation>
    <scope>NUCLEOTIDE SEQUENCE [LARGE SCALE GENOMIC DNA]</scope>
    <source>
        <strain evidence="2">SPHINGO391</strain>
    </source>
</reference>
<dbReference type="EMBL" id="CABVLI010000048">
    <property type="protein sequence ID" value="VVT31626.1"/>
    <property type="molecule type" value="Genomic_DNA"/>
</dbReference>
<evidence type="ECO:0000313" key="2">
    <source>
        <dbReference type="EMBL" id="VVT31626.1"/>
    </source>
</evidence>
<proteinExistence type="predicted"/>
<evidence type="ECO:0008006" key="4">
    <source>
        <dbReference type="Google" id="ProtNLM"/>
    </source>
</evidence>
<feature type="signal peptide" evidence="1">
    <location>
        <begin position="1"/>
        <end position="20"/>
    </location>
</feature>